<gene>
    <name evidence="4" type="ORF">CCS01_21420</name>
</gene>
<dbReference type="InterPro" id="IPR000160">
    <property type="entry name" value="GGDEF_dom"/>
</dbReference>
<dbReference type="PANTHER" id="PTHR44757">
    <property type="entry name" value="DIGUANYLATE CYCLASE DGCP"/>
    <property type="match status" value="1"/>
</dbReference>
<feature type="domain" description="EAL" evidence="2">
    <location>
        <begin position="201"/>
        <end position="309"/>
    </location>
</feature>
<dbReference type="SUPFAM" id="SSF55073">
    <property type="entry name" value="Nucleotide cyclase"/>
    <property type="match status" value="1"/>
</dbReference>
<dbReference type="CDD" id="cd01949">
    <property type="entry name" value="GGDEF"/>
    <property type="match status" value="1"/>
</dbReference>
<feature type="domain" description="GGDEF" evidence="3">
    <location>
        <begin position="63"/>
        <end position="197"/>
    </location>
</feature>
<accession>A0A2S6N4G3</accession>
<dbReference type="PROSITE" id="PS50887">
    <property type="entry name" value="GGDEF"/>
    <property type="match status" value="1"/>
</dbReference>
<dbReference type="Proteomes" id="UP000239724">
    <property type="component" value="Unassembled WGS sequence"/>
</dbReference>
<dbReference type="InterPro" id="IPR052155">
    <property type="entry name" value="Biofilm_reg_signaling"/>
</dbReference>
<dbReference type="AlphaFoldDB" id="A0A2S6N4G3"/>
<evidence type="ECO:0000313" key="4">
    <source>
        <dbReference type="EMBL" id="PPQ29504.1"/>
    </source>
</evidence>
<reference evidence="4 5" key="1">
    <citation type="journal article" date="2018" name="Arch. Microbiol.">
        <title>New insights into the metabolic potential of the phototrophic purple bacterium Rhodopila globiformis DSM 161(T) from its draft genome sequence and evidence for a vanadium-dependent nitrogenase.</title>
        <authorList>
            <person name="Imhoff J.F."/>
            <person name="Rahn T."/>
            <person name="Kunzel S."/>
            <person name="Neulinger S.C."/>
        </authorList>
    </citation>
    <scope>NUCLEOTIDE SEQUENCE [LARGE SCALE GENOMIC DNA]</scope>
    <source>
        <strain evidence="4 5">DSM 161</strain>
    </source>
</reference>
<evidence type="ECO:0000313" key="5">
    <source>
        <dbReference type="Proteomes" id="UP000239724"/>
    </source>
</evidence>
<feature type="compositionally biased region" description="Low complexity" evidence="1">
    <location>
        <begin position="136"/>
        <end position="152"/>
    </location>
</feature>
<dbReference type="EMBL" id="NHRY01000226">
    <property type="protein sequence ID" value="PPQ29504.1"/>
    <property type="molecule type" value="Genomic_DNA"/>
</dbReference>
<dbReference type="Pfam" id="PF00563">
    <property type="entry name" value="EAL"/>
    <property type="match status" value="1"/>
</dbReference>
<evidence type="ECO:0008006" key="6">
    <source>
        <dbReference type="Google" id="ProtNLM"/>
    </source>
</evidence>
<feature type="compositionally biased region" description="Basic residues" evidence="1">
    <location>
        <begin position="12"/>
        <end position="21"/>
    </location>
</feature>
<feature type="region of interest" description="Disordered" evidence="1">
    <location>
        <begin position="1"/>
        <end position="59"/>
    </location>
</feature>
<dbReference type="Pfam" id="PF00990">
    <property type="entry name" value="GGDEF"/>
    <property type="match status" value="1"/>
</dbReference>
<dbReference type="Gene3D" id="3.30.70.270">
    <property type="match status" value="1"/>
</dbReference>
<dbReference type="Gene3D" id="3.20.20.450">
    <property type="entry name" value="EAL domain"/>
    <property type="match status" value="1"/>
</dbReference>
<dbReference type="InterPro" id="IPR029787">
    <property type="entry name" value="Nucleotide_cyclase"/>
</dbReference>
<feature type="region of interest" description="Disordered" evidence="1">
    <location>
        <begin position="288"/>
        <end position="309"/>
    </location>
</feature>
<keyword evidence="5" id="KW-1185">Reference proteome</keyword>
<dbReference type="InterPro" id="IPR001633">
    <property type="entry name" value="EAL_dom"/>
</dbReference>
<name>A0A2S6N4G3_RHOGL</name>
<evidence type="ECO:0000259" key="3">
    <source>
        <dbReference type="PROSITE" id="PS50887"/>
    </source>
</evidence>
<sequence>MPDLAPADAGRRLRGHLRGRHREAPERAAHRPPGAPRHPDRPGQRRQLQPGHRRRRFAHDASAPVAVLCLDLDRFKAVNDTLGHAAGDDLLRQVADRLRGCMRADDLVARLGGDEFAVLMPAAARPGPRRWRRGSSSRSAPPTTWPGTASSSASASASRCWRRTRVPRICSSRPTSLCMTPRRSAEPGGCSPPAWTNTCATAGRWKPLWPPRCRTGGFTLHYQPLLNLAGNRITGFEALLRWRQPDGTLVPPAGFIPVAAQSGLIVAIGAWVLRTACAEAAGWPMRKAAPRRRDTSSARRGRRRRSPAC</sequence>
<evidence type="ECO:0000256" key="1">
    <source>
        <dbReference type="SAM" id="MobiDB-lite"/>
    </source>
</evidence>
<dbReference type="InterPro" id="IPR043128">
    <property type="entry name" value="Rev_trsase/Diguanyl_cyclase"/>
</dbReference>
<organism evidence="4 5">
    <name type="scientific">Rhodopila globiformis</name>
    <name type="common">Rhodopseudomonas globiformis</name>
    <dbReference type="NCBI Taxonomy" id="1071"/>
    <lineage>
        <taxon>Bacteria</taxon>
        <taxon>Pseudomonadati</taxon>
        <taxon>Pseudomonadota</taxon>
        <taxon>Alphaproteobacteria</taxon>
        <taxon>Acetobacterales</taxon>
        <taxon>Acetobacteraceae</taxon>
        <taxon>Rhodopila</taxon>
    </lineage>
</organism>
<evidence type="ECO:0000259" key="2">
    <source>
        <dbReference type="PROSITE" id="PS50883"/>
    </source>
</evidence>
<proteinExistence type="predicted"/>
<dbReference type="NCBIfam" id="TIGR00254">
    <property type="entry name" value="GGDEF"/>
    <property type="match status" value="1"/>
</dbReference>
<dbReference type="SUPFAM" id="SSF141868">
    <property type="entry name" value="EAL domain-like"/>
    <property type="match status" value="1"/>
</dbReference>
<comment type="caution">
    <text evidence="4">The sequence shown here is derived from an EMBL/GenBank/DDBJ whole genome shotgun (WGS) entry which is preliminary data.</text>
</comment>
<dbReference type="CDD" id="cd01948">
    <property type="entry name" value="EAL"/>
    <property type="match status" value="1"/>
</dbReference>
<protein>
    <recommendedName>
        <fullName evidence="6">GGDEF domain-containing protein</fullName>
    </recommendedName>
</protein>
<feature type="compositionally biased region" description="Basic residues" evidence="1">
    <location>
        <begin position="299"/>
        <end position="309"/>
    </location>
</feature>
<dbReference type="PROSITE" id="PS50883">
    <property type="entry name" value="EAL"/>
    <property type="match status" value="1"/>
</dbReference>
<feature type="region of interest" description="Disordered" evidence="1">
    <location>
        <begin position="125"/>
        <end position="152"/>
    </location>
</feature>
<dbReference type="SMART" id="SM00267">
    <property type="entry name" value="GGDEF"/>
    <property type="match status" value="1"/>
</dbReference>
<dbReference type="OrthoDB" id="9793210at2"/>
<dbReference type="PANTHER" id="PTHR44757:SF2">
    <property type="entry name" value="BIOFILM ARCHITECTURE MAINTENANCE PROTEIN MBAA"/>
    <property type="match status" value="1"/>
</dbReference>
<dbReference type="InterPro" id="IPR035919">
    <property type="entry name" value="EAL_sf"/>
</dbReference>